<protein>
    <submittedName>
        <fullName evidence="1">Uncharacterized protein</fullName>
    </submittedName>
</protein>
<sequence length="40" mass="4403">MLLNLGPFDVMHEAAYGDCVVPQAMIKQAGQRRQFAPDLA</sequence>
<dbReference type="AlphaFoldDB" id="A0A2V0QZ19"/>
<proteinExistence type="predicted"/>
<name>A0A2V0QZ19_PSESF</name>
<organism evidence="1 2">
    <name type="scientific">Pseudomonas syringae pv. actinidiae</name>
    <dbReference type="NCBI Taxonomy" id="103796"/>
    <lineage>
        <taxon>Bacteria</taxon>
        <taxon>Pseudomonadati</taxon>
        <taxon>Pseudomonadota</taxon>
        <taxon>Gammaproteobacteria</taxon>
        <taxon>Pseudomonadales</taxon>
        <taxon>Pseudomonadaceae</taxon>
        <taxon>Pseudomonas</taxon>
        <taxon>Pseudomonas syringae</taxon>
    </lineage>
</organism>
<evidence type="ECO:0000313" key="2">
    <source>
        <dbReference type="Proteomes" id="UP000247480"/>
    </source>
</evidence>
<accession>A0A2V0QZ19</accession>
<evidence type="ECO:0000313" key="1">
    <source>
        <dbReference type="EMBL" id="GBH13880.1"/>
    </source>
</evidence>
<comment type="caution">
    <text evidence="1">The sequence shown here is derived from an EMBL/GenBank/DDBJ whole genome shotgun (WGS) entry which is preliminary data.</text>
</comment>
<gene>
    <name evidence="1" type="ORF">KPSA1_07374</name>
</gene>
<dbReference type="EMBL" id="BGJZ01000396">
    <property type="protein sequence ID" value="GBH13880.1"/>
    <property type="molecule type" value="Genomic_DNA"/>
</dbReference>
<dbReference type="Proteomes" id="UP000247480">
    <property type="component" value="Unassembled WGS sequence"/>
</dbReference>
<reference evidence="1 2" key="1">
    <citation type="submission" date="2018-04" db="EMBL/GenBank/DDBJ databases">
        <title>Draft genome sequence of Pseudomonas syringae pv. actinidiae biovar 1 strains isolated from kiwifruit in Kagawa prefecture.</title>
        <authorList>
            <person name="Tabuchi M."/>
            <person name="Saito M."/>
            <person name="Fujiwara S."/>
            <person name="Sasa N."/>
            <person name="Akimitsu K."/>
            <person name="Gomi K."/>
            <person name="Konishi-Sugita S."/>
            <person name="Hamano K."/>
            <person name="Kataoka I."/>
        </authorList>
    </citation>
    <scope>NUCLEOTIDE SEQUENCE [LARGE SCALE GENOMIC DNA]</scope>
    <source>
        <strain evidence="1 2">MAFF212206</strain>
    </source>
</reference>